<dbReference type="Proteomes" id="UP001597451">
    <property type="component" value="Unassembled WGS sequence"/>
</dbReference>
<dbReference type="RefSeq" id="WP_379562666.1">
    <property type="nucleotide sequence ID" value="NZ_JBHUMX010000041.1"/>
</dbReference>
<proteinExistence type="predicted"/>
<sequence length="183" mass="20439">MLHSNDDSYIVSFLKEYKSTIVCTPFSLSITSQSEHKLIAALEELQKNSDEQVATKLELDKCKRIVQKLRSHSDDCAVCKQYFIEFEEHILQLKEKQHSLTEEDFKQHKQTIDKISSHLIKQHKLVTSGYYLSIYMSIGTSLGIVLGLLIFDNIGIGLPLGIGAGVAISASLDADAKKKGLVL</sequence>
<comment type="caution">
    <text evidence="2">The sequence shown here is derived from an EMBL/GenBank/DDBJ whole genome shotgun (WGS) entry which is preliminary data.</text>
</comment>
<keyword evidence="1" id="KW-1133">Transmembrane helix</keyword>
<evidence type="ECO:0000313" key="3">
    <source>
        <dbReference type="Proteomes" id="UP001597451"/>
    </source>
</evidence>
<keyword evidence="3" id="KW-1185">Reference proteome</keyword>
<feature type="transmembrane region" description="Helical" evidence="1">
    <location>
        <begin position="130"/>
        <end position="150"/>
    </location>
</feature>
<accession>A0ABW5Q301</accession>
<evidence type="ECO:0000313" key="2">
    <source>
        <dbReference type="EMBL" id="MFD2629876.1"/>
    </source>
</evidence>
<reference evidence="3" key="1">
    <citation type="journal article" date="2019" name="Int. J. Syst. Evol. Microbiol.">
        <title>The Global Catalogue of Microorganisms (GCM) 10K type strain sequencing project: providing services to taxonomists for standard genome sequencing and annotation.</title>
        <authorList>
            <consortium name="The Broad Institute Genomics Platform"/>
            <consortium name="The Broad Institute Genome Sequencing Center for Infectious Disease"/>
            <person name="Wu L."/>
            <person name="Ma J."/>
        </authorList>
    </citation>
    <scope>NUCLEOTIDE SEQUENCE [LARGE SCALE GENOMIC DNA]</scope>
    <source>
        <strain evidence="3">TISTR 1858</strain>
    </source>
</reference>
<gene>
    <name evidence="2" type="ORF">ACFSUN_13895</name>
</gene>
<protein>
    <recommendedName>
        <fullName evidence="4">Glycine zipper family protein</fullName>
    </recommendedName>
</protein>
<evidence type="ECO:0008006" key="4">
    <source>
        <dbReference type="Google" id="ProtNLM"/>
    </source>
</evidence>
<organism evidence="2 3">
    <name type="scientific">Oceanobacillus kapialis</name>
    <dbReference type="NCBI Taxonomy" id="481353"/>
    <lineage>
        <taxon>Bacteria</taxon>
        <taxon>Bacillati</taxon>
        <taxon>Bacillota</taxon>
        <taxon>Bacilli</taxon>
        <taxon>Bacillales</taxon>
        <taxon>Bacillaceae</taxon>
        <taxon>Oceanobacillus</taxon>
    </lineage>
</organism>
<name>A0ABW5Q301_9BACI</name>
<keyword evidence="1" id="KW-0472">Membrane</keyword>
<evidence type="ECO:0000256" key="1">
    <source>
        <dbReference type="SAM" id="Phobius"/>
    </source>
</evidence>
<dbReference type="EMBL" id="JBHUMX010000041">
    <property type="protein sequence ID" value="MFD2629876.1"/>
    <property type="molecule type" value="Genomic_DNA"/>
</dbReference>
<keyword evidence="1" id="KW-0812">Transmembrane</keyword>
<feature type="transmembrane region" description="Helical" evidence="1">
    <location>
        <begin position="156"/>
        <end position="174"/>
    </location>
</feature>